<dbReference type="EMBL" id="DUMN01000021">
    <property type="protein sequence ID" value="HHV66142.1"/>
    <property type="molecule type" value="Genomic_DNA"/>
</dbReference>
<proteinExistence type="predicted"/>
<comment type="caution">
    <text evidence="1">The sequence shown here is derived from an EMBL/GenBank/DDBJ whole genome shotgun (WGS) entry which is preliminary data.</text>
</comment>
<reference evidence="1 2" key="1">
    <citation type="journal article" date="2020" name="Biotechnol. Biofuels">
        <title>New insights from the biogas microbiome by comprehensive genome-resolved metagenomics of nearly 1600 species originating from multiple anaerobic digesters.</title>
        <authorList>
            <person name="Campanaro S."/>
            <person name="Treu L."/>
            <person name="Rodriguez-R L.M."/>
            <person name="Kovalovszki A."/>
            <person name="Ziels R.M."/>
            <person name="Maus I."/>
            <person name="Zhu X."/>
            <person name="Kougias P.G."/>
            <person name="Basile A."/>
            <person name="Luo G."/>
            <person name="Schluter A."/>
            <person name="Konstantinidis K.T."/>
            <person name="Angelidaki I."/>
        </authorList>
    </citation>
    <scope>NUCLEOTIDE SEQUENCE [LARGE SCALE GENOMIC DNA]</scope>
    <source>
        <strain evidence="1">AS04akNAM_66</strain>
    </source>
</reference>
<name>A0A7V6TY01_9HYPH</name>
<protein>
    <recommendedName>
        <fullName evidence="3">Type II toxin-antitoxin system HicA family toxin</fullName>
    </recommendedName>
</protein>
<evidence type="ECO:0008006" key="3">
    <source>
        <dbReference type="Google" id="ProtNLM"/>
    </source>
</evidence>
<organism evidence="1 2">
    <name type="scientific">Brucella intermedia</name>
    <dbReference type="NCBI Taxonomy" id="94625"/>
    <lineage>
        <taxon>Bacteria</taxon>
        <taxon>Pseudomonadati</taxon>
        <taxon>Pseudomonadota</taxon>
        <taxon>Alphaproteobacteria</taxon>
        <taxon>Hyphomicrobiales</taxon>
        <taxon>Brucellaceae</taxon>
        <taxon>Brucella/Ochrobactrum group</taxon>
        <taxon>Brucella</taxon>
    </lineage>
</organism>
<dbReference type="Proteomes" id="UP000551563">
    <property type="component" value="Unassembled WGS sequence"/>
</dbReference>
<gene>
    <name evidence="1" type="ORF">GXX48_00630</name>
</gene>
<sequence length="64" mass="7357">MKREALLRELRELAKINGLELEVIENRGKGSHYRVKYGTKTTTVKSGELTPNYVRLIKKQLGVE</sequence>
<dbReference type="AlphaFoldDB" id="A0A7V6TY01"/>
<evidence type="ECO:0000313" key="1">
    <source>
        <dbReference type="EMBL" id="HHV66142.1"/>
    </source>
</evidence>
<evidence type="ECO:0000313" key="2">
    <source>
        <dbReference type="Proteomes" id="UP000551563"/>
    </source>
</evidence>
<accession>A0A7V6TY01</accession>